<organism evidence="8 9">
    <name type="scientific">Chionoecetes opilio</name>
    <name type="common">Atlantic snow crab</name>
    <name type="synonym">Cancer opilio</name>
    <dbReference type="NCBI Taxonomy" id="41210"/>
    <lineage>
        <taxon>Eukaryota</taxon>
        <taxon>Metazoa</taxon>
        <taxon>Ecdysozoa</taxon>
        <taxon>Arthropoda</taxon>
        <taxon>Crustacea</taxon>
        <taxon>Multicrustacea</taxon>
        <taxon>Malacostraca</taxon>
        <taxon>Eumalacostraca</taxon>
        <taxon>Eucarida</taxon>
        <taxon>Decapoda</taxon>
        <taxon>Pleocyemata</taxon>
        <taxon>Brachyura</taxon>
        <taxon>Eubrachyura</taxon>
        <taxon>Majoidea</taxon>
        <taxon>Majidae</taxon>
        <taxon>Chionoecetes</taxon>
    </lineage>
</organism>
<evidence type="ECO:0000259" key="7">
    <source>
        <dbReference type="PROSITE" id="PS50867"/>
    </source>
</evidence>
<evidence type="ECO:0000256" key="2">
    <source>
        <dbReference type="ARBA" id="ARBA00022454"/>
    </source>
</evidence>
<dbReference type="InterPro" id="IPR043550">
    <property type="entry name" value="EHMT1/EHMT2"/>
</dbReference>
<dbReference type="GO" id="GO:0005634">
    <property type="term" value="C:nucleus"/>
    <property type="evidence" value="ECO:0007669"/>
    <property type="project" value="InterPro"/>
</dbReference>
<keyword evidence="4" id="KW-0949">S-adenosyl-L-methionine</keyword>
<dbReference type="Pfam" id="PF05033">
    <property type="entry name" value="Pre-SET"/>
    <property type="match status" value="1"/>
</dbReference>
<evidence type="ECO:0000313" key="9">
    <source>
        <dbReference type="Proteomes" id="UP000770661"/>
    </source>
</evidence>
<dbReference type="GO" id="GO:0000122">
    <property type="term" value="P:negative regulation of transcription by RNA polymerase II"/>
    <property type="evidence" value="ECO:0007669"/>
    <property type="project" value="TreeGrafter"/>
</dbReference>
<feature type="domain" description="Pre-SET" evidence="7">
    <location>
        <begin position="137"/>
        <end position="201"/>
    </location>
</feature>
<evidence type="ECO:0000259" key="6">
    <source>
        <dbReference type="PROSITE" id="PS50280"/>
    </source>
</evidence>
<dbReference type="PROSITE" id="PS50867">
    <property type="entry name" value="PRE_SET"/>
    <property type="match status" value="1"/>
</dbReference>
<dbReference type="PANTHER" id="PTHR46307">
    <property type="entry name" value="G9A, ISOFORM B"/>
    <property type="match status" value="1"/>
</dbReference>
<evidence type="ECO:0000256" key="4">
    <source>
        <dbReference type="ARBA" id="ARBA00022691"/>
    </source>
</evidence>
<comment type="caution">
    <text evidence="8">The sequence shown here is derived from an EMBL/GenBank/DDBJ whole genome shotgun (WGS) entry which is preliminary data.</text>
</comment>
<evidence type="ECO:0000256" key="5">
    <source>
        <dbReference type="PROSITE-ProRule" id="PRU00023"/>
    </source>
</evidence>
<dbReference type="OrthoDB" id="616263at2759"/>
<proteinExistence type="predicted"/>
<dbReference type="PANTHER" id="PTHR46307:SF4">
    <property type="entry name" value="G9A, ISOFORM B"/>
    <property type="match status" value="1"/>
</dbReference>
<gene>
    <name evidence="8" type="primary">Ehmt2</name>
    <name evidence="8" type="ORF">GWK47_023634</name>
</gene>
<dbReference type="InterPro" id="IPR002110">
    <property type="entry name" value="Ankyrin_rpt"/>
</dbReference>
<dbReference type="SMART" id="SM00317">
    <property type="entry name" value="SET"/>
    <property type="match status" value="1"/>
</dbReference>
<dbReference type="InterPro" id="IPR036770">
    <property type="entry name" value="Ankyrin_rpt-contain_sf"/>
</dbReference>
<comment type="subcellular location">
    <subcellularLocation>
        <location evidence="1">Chromosome</location>
    </subcellularLocation>
</comment>
<feature type="domain" description="SET" evidence="6">
    <location>
        <begin position="204"/>
        <end position="289"/>
    </location>
</feature>
<protein>
    <submittedName>
        <fullName evidence="8">Histone-lysine N-methyltransferase EHMT2</fullName>
    </submittedName>
</protein>
<feature type="repeat" description="ANK" evidence="5">
    <location>
        <begin position="15"/>
        <end position="47"/>
    </location>
</feature>
<dbReference type="InterPro" id="IPR007728">
    <property type="entry name" value="Pre-SET_dom"/>
</dbReference>
<dbReference type="GO" id="GO:0008270">
    <property type="term" value="F:zinc ion binding"/>
    <property type="evidence" value="ECO:0007669"/>
    <property type="project" value="InterPro"/>
</dbReference>
<dbReference type="EMBL" id="JACEEZ010024578">
    <property type="protein sequence ID" value="KAG0710044.1"/>
    <property type="molecule type" value="Genomic_DNA"/>
</dbReference>
<dbReference type="GO" id="GO:0046974">
    <property type="term" value="F:histone H3K9 methyltransferase activity"/>
    <property type="evidence" value="ECO:0007669"/>
    <property type="project" value="TreeGrafter"/>
</dbReference>
<evidence type="ECO:0000256" key="1">
    <source>
        <dbReference type="ARBA" id="ARBA00004286"/>
    </source>
</evidence>
<dbReference type="PROSITE" id="PS50280">
    <property type="entry name" value="SET"/>
    <property type="match status" value="1"/>
</dbReference>
<keyword evidence="3" id="KW-0489">Methyltransferase</keyword>
<dbReference type="SMART" id="SM00468">
    <property type="entry name" value="PreSET"/>
    <property type="match status" value="1"/>
</dbReference>
<name>A0A8J5CGC0_CHIOP</name>
<dbReference type="Proteomes" id="UP000770661">
    <property type="component" value="Unassembled WGS sequence"/>
</dbReference>
<dbReference type="GO" id="GO:0032259">
    <property type="term" value="P:methylation"/>
    <property type="evidence" value="ECO:0007669"/>
    <property type="project" value="UniProtKB-KW"/>
</dbReference>
<evidence type="ECO:0000256" key="3">
    <source>
        <dbReference type="ARBA" id="ARBA00022603"/>
    </source>
</evidence>
<dbReference type="SUPFAM" id="SSF82199">
    <property type="entry name" value="SET domain"/>
    <property type="match status" value="1"/>
</dbReference>
<keyword evidence="2" id="KW-0158">Chromosome</keyword>
<dbReference type="GO" id="GO:0002039">
    <property type="term" value="F:p53 binding"/>
    <property type="evidence" value="ECO:0007669"/>
    <property type="project" value="InterPro"/>
</dbReference>
<sequence length="334" mass="38042">MCIVWLGIKGSVWDSCFTHRHIAARQNHTDAVVQLLTRGAQLDVLNSKNQTPVDCALMDSDVYLQLTLNRKVLEIIKQNNIRTEKILSSDIAGGKEEVPIPCVNGADEDLLPKDYLYIAENCEAANVTIDRTITSLKWCECEDGCNAEHCGCGQLNFQCWFDPDGRLLPEFNFADPPMIFECNRACRCNKLSCNNRVVQHGISSHMQLFKTVGKGWGVRALKTIQKDSETYCIDARSYGNIARFINHLCEANLTPVKVFIDHQDLTFPRIALFANRDIEADEELGFDYGEKFWMIKYKHFTCTCSSENCKYSSETIQTTLENYNRRLRELQGIV</sequence>
<reference evidence="8" key="1">
    <citation type="submission" date="2020-07" db="EMBL/GenBank/DDBJ databases">
        <title>The High-quality genome of the commercially important snow crab, Chionoecetes opilio.</title>
        <authorList>
            <person name="Jeong J.-H."/>
            <person name="Ryu S."/>
        </authorList>
    </citation>
    <scope>NUCLEOTIDE SEQUENCE</scope>
    <source>
        <strain evidence="8">MADBK_172401_WGS</strain>
        <tissue evidence="8">Digestive gland</tissue>
    </source>
</reference>
<keyword evidence="5" id="KW-0040">ANK repeat</keyword>
<dbReference type="AlphaFoldDB" id="A0A8J5CGC0"/>
<dbReference type="GO" id="GO:0000785">
    <property type="term" value="C:chromatin"/>
    <property type="evidence" value="ECO:0007669"/>
    <property type="project" value="TreeGrafter"/>
</dbReference>
<dbReference type="SUPFAM" id="SSF48403">
    <property type="entry name" value="Ankyrin repeat"/>
    <property type="match status" value="1"/>
</dbReference>
<keyword evidence="9" id="KW-1185">Reference proteome</keyword>
<evidence type="ECO:0000313" key="8">
    <source>
        <dbReference type="EMBL" id="KAG0710044.1"/>
    </source>
</evidence>
<keyword evidence="3" id="KW-0808">Transferase</keyword>
<dbReference type="InterPro" id="IPR046341">
    <property type="entry name" value="SET_dom_sf"/>
</dbReference>
<dbReference type="Gene3D" id="2.170.270.10">
    <property type="entry name" value="SET domain"/>
    <property type="match status" value="2"/>
</dbReference>
<dbReference type="InterPro" id="IPR001214">
    <property type="entry name" value="SET_dom"/>
</dbReference>
<dbReference type="PROSITE" id="PS50088">
    <property type="entry name" value="ANK_REPEAT"/>
    <property type="match status" value="1"/>
</dbReference>
<dbReference type="Gene3D" id="1.25.40.20">
    <property type="entry name" value="Ankyrin repeat-containing domain"/>
    <property type="match status" value="1"/>
</dbReference>
<accession>A0A8J5CGC0</accession>